<dbReference type="PANTHER" id="PTHR33908">
    <property type="entry name" value="MANNOSYLTRANSFERASE YKCB-RELATED"/>
    <property type="match status" value="1"/>
</dbReference>
<keyword evidence="2" id="KW-1003">Cell membrane</keyword>
<evidence type="ECO:0000256" key="4">
    <source>
        <dbReference type="ARBA" id="ARBA00022679"/>
    </source>
</evidence>
<dbReference type="InterPro" id="IPR050297">
    <property type="entry name" value="LipidA_mod_glycosyltrf_83"/>
</dbReference>
<comment type="caution">
    <text evidence="10">The sequence shown here is derived from an EMBL/GenBank/DDBJ whole genome shotgun (WGS) entry which is preliminary data.</text>
</comment>
<proteinExistence type="predicted"/>
<comment type="subcellular location">
    <subcellularLocation>
        <location evidence="1">Cell membrane</location>
        <topology evidence="1">Multi-pass membrane protein</topology>
    </subcellularLocation>
</comment>
<reference evidence="11" key="1">
    <citation type="journal article" date="2019" name="Int. J. Syst. Evol. Microbiol.">
        <title>The Global Catalogue of Microorganisms (GCM) 10K type strain sequencing project: providing services to taxonomists for standard genome sequencing and annotation.</title>
        <authorList>
            <consortium name="The Broad Institute Genomics Platform"/>
            <consortium name="The Broad Institute Genome Sequencing Center for Infectious Disease"/>
            <person name="Wu L."/>
            <person name="Ma J."/>
        </authorList>
    </citation>
    <scope>NUCLEOTIDE SEQUENCE [LARGE SCALE GENOMIC DNA]</scope>
    <source>
        <strain evidence="11">CGMCC 4.7237</strain>
    </source>
</reference>
<dbReference type="PANTHER" id="PTHR33908:SF11">
    <property type="entry name" value="MEMBRANE PROTEIN"/>
    <property type="match status" value="1"/>
</dbReference>
<evidence type="ECO:0000313" key="10">
    <source>
        <dbReference type="EMBL" id="MFC4034926.1"/>
    </source>
</evidence>
<feature type="transmembrane region" description="Helical" evidence="9">
    <location>
        <begin position="270"/>
        <end position="288"/>
    </location>
</feature>
<feature type="transmembrane region" description="Helical" evidence="9">
    <location>
        <begin position="99"/>
        <end position="120"/>
    </location>
</feature>
<feature type="region of interest" description="Disordered" evidence="8">
    <location>
        <begin position="211"/>
        <end position="240"/>
    </location>
</feature>
<evidence type="ECO:0000256" key="8">
    <source>
        <dbReference type="SAM" id="MobiDB-lite"/>
    </source>
</evidence>
<protein>
    <submittedName>
        <fullName evidence="10">Glycosyltransferase</fullName>
    </submittedName>
</protein>
<gene>
    <name evidence="10" type="ORF">ACFO3J_26160</name>
</gene>
<feature type="transmembrane region" description="Helical" evidence="9">
    <location>
        <begin position="323"/>
        <end position="346"/>
    </location>
</feature>
<dbReference type="RefSeq" id="WP_386433985.1">
    <property type="nucleotide sequence ID" value="NZ_JBHSBB010000019.1"/>
</dbReference>
<evidence type="ECO:0000256" key="3">
    <source>
        <dbReference type="ARBA" id="ARBA00022676"/>
    </source>
</evidence>
<organism evidence="10 11">
    <name type="scientific">Streptomyces polygonati</name>
    <dbReference type="NCBI Taxonomy" id="1617087"/>
    <lineage>
        <taxon>Bacteria</taxon>
        <taxon>Bacillati</taxon>
        <taxon>Actinomycetota</taxon>
        <taxon>Actinomycetes</taxon>
        <taxon>Kitasatosporales</taxon>
        <taxon>Streptomycetaceae</taxon>
        <taxon>Streptomyces</taxon>
    </lineage>
</organism>
<feature type="transmembrane region" description="Helical" evidence="9">
    <location>
        <begin position="352"/>
        <end position="375"/>
    </location>
</feature>
<keyword evidence="4" id="KW-0808">Transferase</keyword>
<name>A0ABV8HT84_9ACTN</name>
<evidence type="ECO:0000256" key="5">
    <source>
        <dbReference type="ARBA" id="ARBA00022692"/>
    </source>
</evidence>
<evidence type="ECO:0000256" key="2">
    <source>
        <dbReference type="ARBA" id="ARBA00022475"/>
    </source>
</evidence>
<evidence type="ECO:0000256" key="7">
    <source>
        <dbReference type="ARBA" id="ARBA00023136"/>
    </source>
</evidence>
<evidence type="ECO:0000256" key="9">
    <source>
        <dbReference type="SAM" id="Phobius"/>
    </source>
</evidence>
<accession>A0ABV8HT84</accession>
<keyword evidence="3" id="KW-0328">Glycosyltransferase</keyword>
<evidence type="ECO:0000313" key="11">
    <source>
        <dbReference type="Proteomes" id="UP001595765"/>
    </source>
</evidence>
<feature type="transmembrane region" description="Helical" evidence="9">
    <location>
        <begin position="25"/>
        <end position="46"/>
    </location>
</feature>
<keyword evidence="7 9" id="KW-0472">Membrane</keyword>
<dbReference type="EMBL" id="JBHSBB010000019">
    <property type="protein sequence ID" value="MFC4034926.1"/>
    <property type="molecule type" value="Genomic_DNA"/>
</dbReference>
<keyword evidence="5 9" id="KW-0812">Transmembrane</keyword>
<feature type="transmembrane region" description="Helical" evidence="9">
    <location>
        <begin position="294"/>
        <end position="316"/>
    </location>
</feature>
<dbReference type="Proteomes" id="UP001595765">
    <property type="component" value="Unassembled WGS sequence"/>
</dbReference>
<evidence type="ECO:0000256" key="1">
    <source>
        <dbReference type="ARBA" id="ARBA00004651"/>
    </source>
</evidence>
<keyword evidence="11" id="KW-1185">Reference proteome</keyword>
<feature type="transmembrane region" description="Helical" evidence="9">
    <location>
        <begin position="395"/>
        <end position="415"/>
    </location>
</feature>
<evidence type="ECO:0000256" key="6">
    <source>
        <dbReference type="ARBA" id="ARBA00022989"/>
    </source>
</evidence>
<sequence length="556" mass="58959">MTSAALPEEGGTAPVALAPVSRLRFWLGLAPALAAVTALVHLPSFLRPVWNPDEGFLAIQARLLAHGGVVYQTVVDRKPPLLPWLYEGAFAAFGDTSLWPLRTAALLAHLATALLTASLARRRWGDRPGLAAGFGVALLSVGLAPEDTQAASFEVFILPWTVAALWCADRTRFGWAGAALAVAALTKQTGLAALVPVLWLAWRAPGAGFGRRAPSPGRRGAKPDQRAAAFRSGPALDGEPWPGPDGLAVPAAAQEVPVAARGPLAPRCWALLRVAGGFAVPVALVAAASGPGRFVFWTLTGSAAYASPSGAWLIALARAYASLTLLGVAAGGLLVVACAGLVLWPAAVPADLWLWLGASTAAVATGFQFYGHYFLQLVPPLVLTGVAAARRLPRCWPAVTAWTVLTCAAFVSWGLTAPRPELDHARTVASAVRAHTDPRQPVLVWGMHPEDYWLADRTPSSRFLTAGFLTNFSGGRRGVRVGERYAVPGAWRIFRAEFAAHPPSLVVDDSRGAPYATDRTPTLRRLLLDRYRRVAVVDGAVMYARGPASWNGRDRW</sequence>
<keyword evidence="6 9" id="KW-1133">Transmembrane helix</keyword>